<proteinExistence type="predicted"/>
<keyword evidence="1" id="KW-1133">Transmembrane helix</keyword>
<sequence>MTKWKWRVLVTIMVVGVGVLVFWYLQYQEKERQQMHAEESELKMYATTADILRMEIDYSDYEQSGNVKDIVLTPTVETEHTMERWKAVSKAFPSIEFPWDEVDKGGWIKVYRKLIGSQKTMHDTVVALSKELPEGEDLGGTESIYIYIRDGVIREGNFETLLKEKEIIE</sequence>
<name>A0A268NXL9_SHOCL</name>
<dbReference type="EMBL" id="NPCC01000017">
    <property type="protein sequence ID" value="PAE88262.1"/>
    <property type="molecule type" value="Genomic_DNA"/>
</dbReference>
<evidence type="ECO:0000313" key="2">
    <source>
        <dbReference type="EMBL" id="PAE88262.1"/>
    </source>
</evidence>
<gene>
    <name evidence="2" type="ORF">CHH72_13360</name>
</gene>
<dbReference type="Proteomes" id="UP000216207">
    <property type="component" value="Unassembled WGS sequence"/>
</dbReference>
<comment type="caution">
    <text evidence="2">The sequence shown here is derived from an EMBL/GenBank/DDBJ whole genome shotgun (WGS) entry which is preliminary data.</text>
</comment>
<evidence type="ECO:0000313" key="3">
    <source>
        <dbReference type="Proteomes" id="UP000216207"/>
    </source>
</evidence>
<protein>
    <submittedName>
        <fullName evidence="2">Uncharacterized protein</fullName>
    </submittedName>
</protein>
<organism evidence="2 3">
    <name type="scientific">Shouchella clausii</name>
    <name type="common">Alkalihalobacillus clausii</name>
    <dbReference type="NCBI Taxonomy" id="79880"/>
    <lineage>
        <taxon>Bacteria</taxon>
        <taxon>Bacillati</taxon>
        <taxon>Bacillota</taxon>
        <taxon>Bacilli</taxon>
        <taxon>Bacillales</taxon>
        <taxon>Bacillaceae</taxon>
        <taxon>Shouchella</taxon>
    </lineage>
</organism>
<evidence type="ECO:0000256" key="1">
    <source>
        <dbReference type="SAM" id="Phobius"/>
    </source>
</evidence>
<keyword evidence="1" id="KW-0812">Transmembrane</keyword>
<dbReference type="RefSeq" id="WP_095326782.1">
    <property type="nucleotide sequence ID" value="NZ_NPCC01000017.1"/>
</dbReference>
<keyword evidence="1" id="KW-0472">Membrane</keyword>
<reference evidence="2 3" key="1">
    <citation type="submission" date="2017-07" db="EMBL/GenBank/DDBJ databases">
        <title>Isolation and whole genome analysis of endospore-forming bacteria from heroin.</title>
        <authorList>
            <person name="Kalinowski J."/>
            <person name="Ahrens B."/>
            <person name="Al-Dilaimi A."/>
            <person name="Winkler A."/>
            <person name="Wibberg D."/>
            <person name="Schleenbecker U."/>
            <person name="Ruckert C."/>
            <person name="Wolfel R."/>
            <person name="Grass G."/>
        </authorList>
    </citation>
    <scope>NUCLEOTIDE SEQUENCE [LARGE SCALE GENOMIC DNA]</scope>
    <source>
        <strain evidence="2 3">7539</strain>
    </source>
</reference>
<feature type="transmembrane region" description="Helical" evidence="1">
    <location>
        <begin position="6"/>
        <end position="25"/>
    </location>
</feature>
<dbReference type="AlphaFoldDB" id="A0A268NXL9"/>
<accession>A0A268NXL9</accession>